<proteinExistence type="predicted"/>
<reference evidence="2" key="1">
    <citation type="submission" date="2020-10" db="EMBL/GenBank/DDBJ databases">
        <authorList>
            <person name="Gilroy R."/>
        </authorList>
    </citation>
    <scope>NUCLEOTIDE SEQUENCE</scope>
    <source>
        <strain evidence="2">11167</strain>
    </source>
</reference>
<evidence type="ECO:0000259" key="1">
    <source>
        <dbReference type="PROSITE" id="PS50846"/>
    </source>
</evidence>
<evidence type="ECO:0000313" key="2">
    <source>
        <dbReference type="EMBL" id="MBO8443600.1"/>
    </source>
</evidence>
<dbReference type="AlphaFoldDB" id="A0A9D9EBT7"/>
<dbReference type="InterPro" id="IPR006121">
    <property type="entry name" value="HMA_dom"/>
</dbReference>
<organism evidence="2 3">
    <name type="scientific">Candidatus Aphodenecus pullistercoris</name>
    <dbReference type="NCBI Taxonomy" id="2840669"/>
    <lineage>
        <taxon>Bacteria</taxon>
        <taxon>Pseudomonadati</taxon>
        <taxon>Spirochaetota</taxon>
        <taxon>Spirochaetia</taxon>
        <taxon>Spirochaetales</taxon>
        <taxon>Candidatus Aphodenecus</taxon>
    </lineage>
</organism>
<dbReference type="CDD" id="cd00371">
    <property type="entry name" value="HMA"/>
    <property type="match status" value="1"/>
</dbReference>
<dbReference type="InterPro" id="IPR036163">
    <property type="entry name" value="HMA_dom_sf"/>
</dbReference>
<dbReference type="SUPFAM" id="SSF55008">
    <property type="entry name" value="HMA, heavy metal-associated domain"/>
    <property type="match status" value="1"/>
</dbReference>
<sequence length="72" mass="8070">MAKTYMIEVDCAACAAKMENAARKTEGVESCVVNFMTQKMHVDFVPGADEKTVMKQVRKACKRVESDAEVYF</sequence>
<accession>A0A9D9EBT7</accession>
<dbReference type="Pfam" id="PF00403">
    <property type="entry name" value="HMA"/>
    <property type="match status" value="1"/>
</dbReference>
<feature type="domain" description="HMA" evidence="1">
    <location>
        <begin position="1"/>
        <end position="69"/>
    </location>
</feature>
<dbReference type="GO" id="GO:0046872">
    <property type="term" value="F:metal ion binding"/>
    <property type="evidence" value="ECO:0007669"/>
    <property type="project" value="InterPro"/>
</dbReference>
<comment type="caution">
    <text evidence="2">The sequence shown here is derived from an EMBL/GenBank/DDBJ whole genome shotgun (WGS) entry which is preliminary data.</text>
</comment>
<dbReference type="PROSITE" id="PS50846">
    <property type="entry name" value="HMA_2"/>
    <property type="match status" value="1"/>
</dbReference>
<protein>
    <submittedName>
        <fullName evidence="2">Heavy-metal-associated domain-containing protein</fullName>
    </submittedName>
</protein>
<dbReference type="Gene3D" id="3.30.70.100">
    <property type="match status" value="1"/>
</dbReference>
<name>A0A9D9EBT7_9SPIR</name>
<gene>
    <name evidence="2" type="ORF">IAC42_07585</name>
</gene>
<reference evidence="2" key="2">
    <citation type="journal article" date="2021" name="PeerJ">
        <title>Extensive microbial diversity within the chicken gut microbiome revealed by metagenomics and culture.</title>
        <authorList>
            <person name="Gilroy R."/>
            <person name="Ravi A."/>
            <person name="Getino M."/>
            <person name="Pursley I."/>
            <person name="Horton D.L."/>
            <person name="Alikhan N.F."/>
            <person name="Baker D."/>
            <person name="Gharbi K."/>
            <person name="Hall N."/>
            <person name="Watson M."/>
            <person name="Adriaenssens E.M."/>
            <person name="Foster-Nyarko E."/>
            <person name="Jarju S."/>
            <person name="Secka A."/>
            <person name="Antonio M."/>
            <person name="Oren A."/>
            <person name="Chaudhuri R.R."/>
            <person name="La Ragione R."/>
            <person name="Hildebrand F."/>
            <person name="Pallen M.J."/>
        </authorList>
    </citation>
    <scope>NUCLEOTIDE SEQUENCE</scope>
    <source>
        <strain evidence="2">11167</strain>
    </source>
</reference>
<dbReference type="Proteomes" id="UP000823633">
    <property type="component" value="Unassembled WGS sequence"/>
</dbReference>
<evidence type="ECO:0000313" key="3">
    <source>
        <dbReference type="Proteomes" id="UP000823633"/>
    </source>
</evidence>
<dbReference type="EMBL" id="JADIMU010000050">
    <property type="protein sequence ID" value="MBO8443600.1"/>
    <property type="molecule type" value="Genomic_DNA"/>
</dbReference>